<reference evidence="1" key="1">
    <citation type="submission" date="2020-05" db="EMBL/GenBank/DDBJ databases">
        <authorList>
            <person name="Yang S."/>
            <person name="Zhang W."/>
        </authorList>
    </citation>
    <scope>NUCLEOTIDE SEQUENCE</scope>
    <source>
        <strain evidence="1">CJY7</strain>
    </source>
</reference>
<name>A0AAE7UUP2_9VIRU</name>
<protein>
    <submittedName>
        <fullName evidence="1">Capsid protein</fullName>
    </submittedName>
</protein>
<evidence type="ECO:0000313" key="2">
    <source>
        <dbReference type="Proteomes" id="UP001269254"/>
    </source>
</evidence>
<keyword evidence="2" id="KW-1185">Reference proteome</keyword>
<accession>A0AAE7UUP2</accession>
<dbReference type="Proteomes" id="UP001269254">
    <property type="component" value="Segment"/>
</dbReference>
<organism evidence="1 2">
    <name type="scientific">Raccoon dog stool-associated smacovirus 4</name>
    <dbReference type="NCBI Taxonomy" id="2829092"/>
    <lineage>
        <taxon>Viruses</taxon>
        <taxon>Monodnaviria</taxon>
        <taxon>Shotokuvirae</taxon>
        <taxon>Cressdnaviricota</taxon>
        <taxon>Arfiviricetes</taxon>
        <taxon>Cremevirales</taxon>
        <taxon>Smacoviridae</taxon>
    </lineage>
</organism>
<dbReference type="EMBL" id="MT457881">
    <property type="protein sequence ID" value="QTZ20020.1"/>
    <property type="molecule type" value="Genomic_DNA"/>
</dbReference>
<proteinExistence type="predicted"/>
<evidence type="ECO:0000313" key="1">
    <source>
        <dbReference type="EMBL" id="QTZ20020.1"/>
    </source>
</evidence>
<dbReference type="Pfam" id="PF23784">
    <property type="entry name" value="Smaco_capsid"/>
    <property type="match status" value="1"/>
</dbReference>
<dbReference type="InterPro" id="IPR057000">
    <property type="entry name" value="Smaco_capsid"/>
</dbReference>
<sequence>MATNFAKASFQEVYDFHTEVNNTTLVEIHTPISDLPQRMLNGFFTQFRKFRYDGCDITLVPVSTLPADPLQISYASGEPTIDPRDLVNPILFKGMTGASMGKFVDAILANASRVGTGQPLTDNPVAQDGPTAFFGDSLSIAESAVLKAITGATAALESLYYQCLSSSEWSKAGVQSGFRKRNLYPLVFKEASTVFKPYATNSAPNAGGTGTPYIPGTFPDYSEGASARGIAGWDDSATPVTSVVNPGPTFSNGATRLGWMPTQSNYTASGVGVTTPSVEGASNVTILPLIPMMLLILPPAYKTEMYFRMVIRHRFSFRDFASTVGADAFVNNSKIKPAFLYENAVTSGASVATTTSDQPELLTAGVS</sequence>